<dbReference type="PANTHER" id="PTHR43179">
    <property type="entry name" value="RHAMNOSYLTRANSFERASE WBBL"/>
    <property type="match status" value="1"/>
</dbReference>
<dbReference type="GO" id="GO:0016757">
    <property type="term" value="F:glycosyltransferase activity"/>
    <property type="evidence" value="ECO:0007669"/>
    <property type="project" value="UniProtKB-KW"/>
</dbReference>
<dbReference type="PANTHER" id="PTHR43179:SF7">
    <property type="entry name" value="RHAMNOSYLTRANSFERASE WBBL"/>
    <property type="match status" value="1"/>
</dbReference>
<dbReference type="EMBL" id="JAZHOG010000016">
    <property type="protein sequence ID" value="MEJ8569629.1"/>
    <property type="molecule type" value="Genomic_DNA"/>
</dbReference>
<dbReference type="SUPFAM" id="SSF53756">
    <property type="entry name" value="UDP-Glycosyltransferase/glycogen phosphorylase"/>
    <property type="match status" value="2"/>
</dbReference>
<reference evidence="3 4" key="1">
    <citation type="submission" date="2024-02" db="EMBL/GenBank/DDBJ databases">
        <title>A novel Wenzhouxiangellaceae bacterium, isolated from coastal sediments.</title>
        <authorList>
            <person name="Du Z.-J."/>
            <person name="Ye Y.-Q."/>
            <person name="Zhang X.-Y."/>
        </authorList>
    </citation>
    <scope>NUCLEOTIDE SEQUENCE [LARGE SCALE GENOMIC DNA]</scope>
    <source>
        <strain evidence="3 4">CH-27</strain>
    </source>
</reference>
<dbReference type="InterPro" id="IPR001173">
    <property type="entry name" value="Glyco_trans_2-like"/>
</dbReference>
<feature type="region of interest" description="Disordered" evidence="1">
    <location>
        <begin position="817"/>
        <end position="850"/>
    </location>
</feature>
<dbReference type="EC" id="2.4.-.-" evidence="3"/>
<keyword evidence="3" id="KW-0808">Transferase</keyword>
<dbReference type="Proteomes" id="UP001359886">
    <property type="component" value="Unassembled WGS sequence"/>
</dbReference>
<dbReference type="InterPro" id="IPR029044">
    <property type="entry name" value="Nucleotide-diphossugar_trans"/>
</dbReference>
<organism evidence="3 4">
    <name type="scientific">Elongatibacter sediminis</name>
    <dbReference type="NCBI Taxonomy" id="3119006"/>
    <lineage>
        <taxon>Bacteria</taxon>
        <taxon>Pseudomonadati</taxon>
        <taxon>Pseudomonadota</taxon>
        <taxon>Gammaproteobacteria</taxon>
        <taxon>Chromatiales</taxon>
        <taxon>Wenzhouxiangellaceae</taxon>
        <taxon>Elongatibacter</taxon>
    </lineage>
</organism>
<feature type="region of interest" description="Disordered" evidence="1">
    <location>
        <begin position="1490"/>
        <end position="1513"/>
    </location>
</feature>
<gene>
    <name evidence="3" type="ORF">V3330_18520</name>
</gene>
<dbReference type="SUPFAM" id="SSF53448">
    <property type="entry name" value="Nucleotide-diphospho-sugar transferases"/>
    <property type="match status" value="1"/>
</dbReference>
<keyword evidence="3" id="KW-0328">Glycosyltransferase</keyword>
<dbReference type="CDD" id="cd03801">
    <property type="entry name" value="GT4_PimA-like"/>
    <property type="match status" value="2"/>
</dbReference>
<dbReference type="Pfam" id="PF13692">
    <property type="entry name" value="Glyco_trans_1_4"/>
    <property type="match status" value="2"/>
</dbReference>
<feature type="compositionally biased region" description="Polar residues" evidence="1">
    <location>
        <begin position="1"/>
        <end position="11"/>
    </location>
</feature>
<sequence>MTSPSTANPPESDSHQSRAPAPLIWRPGGGSPGLAAALDWAEWNPATDLPVRRLGQALTEFAAAHPGRSLLIVSADFELPPETARRIAALCPADRDAAPFAISVLSNVETGLDPFCGLDATGFLQAGREPVPDSNDRGSADETAPEPVADGDDKRADRLVSLLGSGSLLALDRWPGHFVLLSPRAVDSLADQTIDASAAATRLRDAGGGLWVSDAIYAHDPGRPLSAGEELAPHEDYRPPPWGLLRARLSRWLTSRNPGLPFSVAAESRSATLHITHSWGGGVARWVDSFIEADPDGRHFQLRSEGPRSGAGAGQRLALYAGTREETPIATWWLNPAIPSCTPAHAQYREILGDLLDRRGIGRVLVSSLVGHSLDALRTDRPTLQVMHDYYPCWPLLGINPEPFIEAAPDHPLSAALGEHRLLPDLSDRDAAAWQHVAGQWRETVVRHQVRMVAPSHSVVDLLGRLDPGWKDISVEVVHHGLPHLPGCGPVMARARDDERLRIVIPGRMSEGKGRQLLLDALPELTRHAQVYLLGAGKDGESFFGRSGVHVIPEYRREDLAALLHTIGPHLAALVSTVPETFSYTLSEMRQLGIPVVATRVGSLAERIRHEHNGLLIDPVPAALNECVARLHDNPELLDSMRAHLDGIEPYDTPAMVAAYDRLCPVRQGDTGAGRSPARAVSDGRIQQAATDDLAARLERENRGLTERSEQQQAELERRTEWALERDRALQQEIKRRREWVGRLEAHVKALKQALNSERTQLAEVLASSSWRVTRPLRVARRVSANLRRARAWNPMRWPLLLSQAVRTVSTQGLAGALDRSQQSPANSEPPRARTIDGLEPIGNPQAPDRFPRVEAPDVSIVIPVYNKWAYTAACLRSLLAAPAEARFEIIVVDDHSSDETESRLAGIEGLTALRNRRNAGFVRSCNRGIEAARGRYVVLLNNDTQVMDGWLDALLRTFDEHPDTGLAGARLIYPDGSMQEAGGLIFNDGSGWNYGRGDDGDRPEFAYVREVDYCSGACIMLPTDLMRRLGGFDERYAPAYYEDTDLAFRVREAGLKVRLQPEATIVHHEGVSSGTDLNSGAKRYQQVNQRKFRERWAQALAKQPAPIADPDDPEAVRRARDHRLRGRVLVIDAHTPQPDQDSGSLRLRHLFHCFQRLGYGVSFFADNRGYEPVYSRALQQAGVEVLYNPWLESLRDFFAERGPEFDIVLISRHYVAVNYISLIRRYCPRAKFVFDTVDLHYLREERLAELENSLPLKRVAAQTRRSELGVIRAADATLVVSPVEQEVLSRDLPGARVHVLSNIHRLGGTGKPFDERQDIFFVGGYQHPPNVDAAQWFVGSIWPRIREQLPDIRFHLIGSKASEAVRSLAGNGVEFHGFVEDLDPWLEGCRLAVAPLRYGAGVKGKVNMSMSRGQPVVATPMAVEGLFACDGEDVLVAETAEDFARAVVRLYRDPALWARIAAGGRENVRRHFSVDVAQSNLARLLDALGKPVPPHQETDPGATERALRAGDG</sequence>
<proteinExistence type="predicted"/>
<protein>
    <submittedName>
        <fullName evidence="3">Glycosyltransferase</fullName>
        <ecNumber evidence="3">2.4.-.-</ecNumber>
    </submittedName>
</protein>
<feature type="domain" description="Glycosyltransferase 2-like" evidence="2">
    <location>
        <begin position="860"/>
        <end position="984"/>
    </location>
</feature>
<feature type="region of interest" description="Disordered" evidence="1">
    <location>
        <begin position="126"/>
        <end position="153"/>
    </location>
</feature>
<dbReference type="Gene3D" id="3.90.550.10">
    <property type="entry name" value="Spore Coat Polysaccharide Biosynthesis Protein SpsA, Chain A"/>
    <property type="match status" value="1"/>
</dbReference>
<feature type="region of interest" description="Disordered" evidence="1">
    <location>
        <begin position="1"/>
        <end position="26"/>
    </location>
</feature>
<dbReference type="CDD" id="cd04186">
    <property type="entry name" value="GT_2_like_c"/>
    <property type="match status" value="1"/>
</dbReference>
<evidence type="ECO:0000313" key="3">
    <source>
        <dbReference type="EMBL" id="MEJ8569629.1"/>
    </source>
</evidence>
<evidence type="ECO:0000313" key="4">
    <source>
        <dbReference type="Proteomes" id="UP001359886"/>
    </source>
</evidence>
<dbReference type="Gene3D" id="3.40.50.2000">
    <property type="entry name" value="Glycogen Phosphorylase B"/>
    <property type="match status" value="2"/>
</dbReference>
<feature type="compositionally biased region" description="Basic and acidic residues" evidence="1">
    <location>
        <begin position="130"/>
        <end position="140"/>
    </location>
</feature>
<accession>A0AAW9RKV5</accession>
<evidence type="ECO:0000259" key="2">
    <source>
        <dbReference type="Pfam" id="PF00535"/>
    </source>
</evidence>
<dbReference type="RefSeq" id="WP_354696954.1">
    <property type="nucleotide sequence ID" value="NZ_JAZHOG010000016.1"/>
</dbReference>
<keyword evidence="4" id="KW-1185">Reference proteome</keyword>
<name>A0AAW9RKV5_9GAMM</name>
<dbReference type="Pfam" id="PF00535">
    <property type="entry name" value="Glycos_transf_2"/>
    <property type="match status" value="1"/>
</dbReference>
<comment type="caution">
    <text evidence="3">The sequence shown here is derived from an EMBL/GenBank/DDBJ whole genome shotgun (WGS) entry which is preliminary data.</text>
</comment>
<evidence type="ECO:0000256" key="1">
    <source>
        <dbReference type="SAM" id="MobiDB-lite"/>
    </source>
</evidence>